<gene>
    <name evidence="1" type="ORF">HHI36_003935</name>
</gene>
<accession>A0ABD2NPM8</accession>
<feature type="non-terminal residue" evidence="1">
    <location>
        <position position="1"/>
    </location>
</feature>
<reference evidence="1 2" key="1">
    <citation type="journal article" date="2021" name="BMC Biol.">
        <title>Horizontally acquired antibacterial genes associated with adaptive radiation of ladybird beetles.</title>
        <authorList>
            <person name="Li H.S."/>
            <person name="Tang X.F."/>
            <person name="Huang Y.H."/>
            <person name="Xu Z.Y."/>
            <person name="Chen M.L."/>
            <person name="Du X.Y."/>
            <person name="Qiu B.Y."/>
            <person name="Chen P.T."/>
            <person name="Zhang W."/>
            <person name="Slipinski A."/>
            <person name="Escalona H.E."/>
            <person name="Waterhouse R.M."/>
            <person name="Zwick A."/>
            <person name="Pang H."/>
        </authorList>
    </citation>
    <scope>NUCLEOTIDE SEQUENCE [LARGE SCALE GENOMIC DNA]</scope>
    <source>
        <strain evidence="1">SYSU2018</strain>
    </source>
</reference>
<comment type="caution">
    <text evidence="1">The sequence shown here is derived from an EMBL/GenBank/DDBJ whole genome shotgun (WGS) entry which is preliminary data.</text>
</comment>
<keyword evidence="2" id="KW-1185">Reference proteome</keyword>
<dbReference type="AlphaFoldDB" id="A0ABD2NPM8"/>
<protein>
    <submittedName>
        <fullName evidence="1">Uncharacterized protein</fullName>
    </submittedName>
</protein>
<proteinExistence type="predicted"/>
<dbReference type="EMBL" id="JABFTP020000144">
    <property type="protein sequence ID" value="KAL3280698.1"/>
    <property type="molecule type" value="Genomic_DNA"/>
</dbReference>
<name>A0ABD2NPM8_9CUCU</name>
<organism evidence="1 2">
    <name type="scientific">Cryptolaemus montrouzieri</name>
    <dbReference type="NCBI Taxonomy" id="559131"/>
    <lineage>
        <taxon>Eukaryota</taxon>
        <taxon>Metazoa</taxon>
        <taxon>Ecdysozoa</taxon>
        <taxon>Arthropoda</taxon>
        <taxon>Hexapoda</taxon>
        <taxon>Insecta</taxon>
        <taxon>Pterygota</taxon>
        <taxon>Neoptera</taxon>
        <taxon>Endopterygota</taxon>
        <taxon>Coleoptera</taxon>
        <taxon>Polyphaga</taxon>
        <taxon>Cucujiformia</taxon>
        <taxon>Coccinelloidea</taxon>
        <taxon>Coccinellidae</taxon>
        <taxon>Scymninae</taxon>
        <taxon>Scymnini</taxon>
        <taxon>Cryptolaemus</taxon>
    </lineage>
</organism>
<sequence>ELKQLILEKKTLHRKYKISSDVNDNLRLSSKRQECKKLAYACYLDYIESVEDNIKLNPRYFFKHINDEKEDRGCRCMRFDGEDSERPEIIAACKVVNVTGENYVFPNSINITSLEVSIDEVLEERVSLQDKTDFGSDKIPALFLK</sequence>
<evidence type="ECO:0000313" key="1">
    <source>
        <dbReference type="EMBL" id="KAL3280698.1"/>
    </source>
</evidence>
<evidence type="ECO:0000313" key="2">
    <source>
        <dbReference type="Proteomes" id="UP001516400"/>
    </source>
</evidence>
<dbReference type="Proteomes" id="UP001516400">
    <property type="component" value="Unassembled WGS sequence"/>
</dbReference>